<evidence type="ECO:0000256" key="4">
    <source>
        <dbReference type="ARBA" id="ARBA00023277"/>
    </source>
</evidence>
<dbReference type="GO" id="GO:0004345">
    <property type="term" value="F:glucose-6-phosphate dehydrogenase activity"/>
    <property type="evidence" value="ECO:0007669"/>
    <property type="project" value="UniProtKB-EC"/>
</dbReference>
<dbReference type="GO" id="GO:0050661">
    <property type="term" value="F:NADP binding"/>
    <property type="evidence" value="ECO:0007669"/>
    <property type="project" value="InterPro"/>
</dbReference>
<dbReference type="Gene3D" id="3.30.360.10">
    <property type="entry name" value="Dihydrodipicolinate Reductase, domain 2"/>
    <property type="match status" value="1"/>
</dbReference>
<keyword evidence="3 5" id="KW-0521">NADP</keyword>
<keyword evidence="2 5" id="KW-0313">Glucose metabolism</keyword>
<dbReference type="FunFam" id="3.30.360.10:FF:000018">
    <property type="entry name" value="Glucose-6-phosphate 1-dehydrogenase"/>
    <property type="match status" value="1"/>
</dbReference>
<organism evidence="9 10">
    <name type="scientific">Adiantum capillus-veneris</name>
    <name type="common">Maidenhair fern</name>
    <dbReference type="NCBI Taxonomy" id="13818"/>
    <lineage>
        <taxon>Eukaryota</taxon>
        <taxon>Viridiplantae</taxon>
        <taxon>Streptophyta</taxon>
        <taxon>Embryophyta</taxon>
        <taxon>Tracheophyta</taxon>
        <taxon>Polypodiopsida</taxon>
        <taxon>Polypodiidae</taxon>
        <taxon>Polypodiales</taxon>
        <taxon>Pteridineae</taxon>
        <taxon>Pteridaceae</taxon>
        <taxon>Vittarioideae</taxon>
        <taxon>Adiantum</taxon>
    </lineage>
</organism>
<gene>
    <name evidence="9" type="ORF">GOP47_0012088</name>
</gene>
<dbReference type="InterPro" id="IPR001282">
    <property type="entry name" value="G6P_DH"/>
</dbReference>
<evidence type="ECO:0000313" key="10">
    <source>
        <dbReference type="Proteomes" id="UP000886520"/>
    </source>
</evidence>
<comment type="caution">
    <text evidence="9">The sequence shown here is derived from an EMBL/GenBank/DDBJ whole genome shotgun (WGS) entry which is preliminary data.</text>
</comment>
<dbReference type="InterPro" id="IPR022675">
    <property type="entry name" value="G6P_DH_C"/>
</dbReference>
<comment type="catalytic activity">
    <reaction evidence="5">
        <text>D-glucose 6-phosphate + NADP(+) = 6-phospho-D-glucono-1,5-lactone + NADPH + H(+)</text>
        <dbReference type="Rhea" id="RHEA:15841"/>
        <dbReference type="ChEBI" id="CHEBI:15378"/>
        <dbReference type="ChEBI" id="CHEBI:57783"/>
        <dbReference type="ChEBI" id="CHEBI:57955"/>
        <dbReference type="ChEBI" id="CHEBI:58349"/>
        <dbReference type="ChEBI" id="CHEBI:61548"/>
        <dbReference type="EC" id="1.1.1.49"/>
    </reaction>
</comment>
<evidence type="ECO:0000259" key="7">
    <source>
        <dbReference type="Pfam" id="PF00479"/>
    </source>
</evidence>
<dbReference type="EMBL" id="JABFUD020000012">
    <property type="protein sequence ID" value="KAI5071982.1"/>
    <property type="molecule type" value="Genomic_DNA"/>
</dbReference>
<dbReference type="PANTHER" id="PTHR23429:SF4">
    <property type="entry name" value="INACTIVE GLUCOSE-6-PHOSPHATE 1-DEHYDROGENASE 4, CHLOROPLASTIC"/>
    <property type="match status" value="1"/>
</dbReference>
<feature type="region of interest" description="Disordered" evidence="6">
    <location>
        <begin position="85"/>
        <end position="104"/>
    </location>
</feature>
<evidence type="ECO:0000259" key="8">
    <source>
        <dbReference type="Pfam" id="PF02781"/>
    </source>
</evidence>
<evidence type="ECO:0000256" key="6">
    <source>
        <dbReference type="SAM" id="MobiDB-lite"/>
    </source>
</evidence>
<dbReference type="Gene3D" id="3.40.50.720">
    <property type="entry name" value="NAD(P)-binding Rossmann-like Domain"/>
    <property type="match status" value="1"/>
</dbReference>
<feature type="domain" description="Glucose-6-phosphate dehydrogenase NAD-binding" evidence="7">
    <location>
        <begin position="111"/>
        <end position="290"/>
    </location>
</feature>
<keyword evidence="4 5" id="KW-0119">Carbohydrate metabolism</keyword>
<evidence type="ECO:0000256" key="2">
    <source>
        <dbReference type="ARBA" id="ARBA00022526"/>
    </source>
</evidence>
<accession>A0A9D4UR23</accession>
<dbReference type="OrthoDB" id="60984at2759"/>
<evidence type="ECO:0000256" key="5">
    <source>
        <dbReference type="RuleBase" id="RU362120"/>
    </source>
</evidence>
<dbReference type="PRINTS" id="PR00079">
    <property type="entry name" value="G6PDHDRGNASE"/>
</dbReference>
<evidence type="ECO:0000256" key="3">
    <source>
        <dbReference type="ARBA" id="ARBA00022857"/>
    </source>
</evidence>
<sequence>MALQGLLAHRDLRMTQISLIRLPSSFSPPSSWLSLRSGKQNKAVLAELTNNHSSTSSIQVQNHTPAEVAVVPTTTLELSPPIADRTQKDTVTTLDNDGPRNDTDGPSLSIIVVGATGELARSKIFPALFALFHKGCLPKNLHILGYSRSELSSESLKDMISEHLTCRVDHPHDCGETVKQFLSRVAYQSGGYDSGEKMSQLNTHLQKLEGNCIGNRIFYLSVPEEVLLEVASCVGRNAQSKSGWTRVIIEKPFGYDGQSSALQTKGLLTYLNESQIYRIDHRLGKDLVENLTVLRFSNLVFEPLWSRTHIRNVQVVLSEDWGIEGKGRYFDRYGIIRDIVQSHILQTIALFAMEPPVSLAGDDIRNEKVKVLRSMRRPILQDVVLGQYKASIAKDGKCRVPGYLDEADIPADSMTPTFVAAVTYIDNARWDDVPFLIKAGIGLIKHRVEIRIQFRDVPGNLYRDRCGQTVVGQATNELILQIQPDESIILKINNKVPGLGLQLDSSDLNLLYRDRYDVDIPDSYEHLIMDVIDGDNHLFIRSDELKATWDLLDPLLQEIEKHKVAPELYQFGGRGPIGAYYLGAKHGVRWADD</sequence>
<dbReference type="Pfam" id="PF02781">
    <property type="entry name" value="G6PD_C"/>
    <property type="match status" value="1"/>
</dbReference>
<comment type="pathway">
    <text evidence="5">Carbohydrate degradation; pentose phosphate pathway; D-ribulose 5-phosphate from D-glucose 6-phosphate (oxidative stage): step 1/3.</text>
</comment>
<dbReference type="InterPro" id="IPR036291">
    <property type="entry name" value="NAD(P)-bd_dom_sf"/>
</dbReference>
<dbReference type="InterPro" id="IPR022674">
    <property type="entry name" value="G6P_DH_NAD-bd"/>
</dbReference>
<keyword evidence="10" id="KW-1185">Reference proteome</keyword>
<dbReference type="Proteomes" id="UP000886520">
    <property type="component" value="Chromosome 12"/>
</dbReference>
<dbReference type="NCBIfam" id="TIGR00871">
    <property type="entry name" value="zwf"/>
    <property type="match status" value="1"/>
</dbReference>
<dbReference type="AlphaFoldDB" id="A0A9D4UR23"/>
<dbReference type="SUPFAM" id="SSF51735">
    <property type="entry name" value="NAD(P)-binding Rossmann-fold domains"/>
    <property type="match status" value="1"/>
</dbReference>
<dbReference type="HAMAP" id="MF_00966">
    <property type="entry name" value="G6PD"/>
    <property type="match status" value="1"/>
</dbReference>
<dbReference type="GO" id="GO:0006098">
    <property type="term" value="P:pentose-phosphate shunt"/>
    <property type="evidence" value="ECO:0007669"/>
    <property type="project" value="UniProtKB-ARBA"/>
</dbReference>
<comment type="function">
    <text evidence="5">Catalyzes the rate-limiting step of the oxidative pentose-phosphate pathway, which represents a route for the dissimilation of carbohydrates besides glycolysis.</text>
</comment>
<evidence type="ECO:0000256" key="1">
    <source>
        <dbReference type="ARBA" id="ARBA00009975"/>
    </source>
</evidence>
<name>A0A9D4UR23_ADICA</name>
<dbReference type="PANTHER" id="PTHR23429">
    <property type="entry name" value="GLUCOSE-6-PHOSPHATE 1-DEHYDROGENASE G6PD"/>
    <property type="match status" value="1"/>
</dbReference>
<keyword evidence="5" id="KW-0560">Oxidoreductase</keyword>
<proteinExistence type="inferred from homology"/>
<dbReference type="EC" id="1.1.1.49" evidence="5"/>
<reference evidence="9" key="1">
    <citation type="submission" date="2021-01" db="EMBL/GenBank/DDBJ databases">
        <title>Adiantum capillus-veneris genome.</title>
        <authorList>
            <person name="Fang Y."/>
            <person name="Liao Q."/>
        </authorList>
    </citation>
    <scope>NUCLEOTIDE SEQUENCE</scope>
    <source>
        <strain evidence="9">H3</strain>
        <tissue evidence="9">Leaf</tissue>
    </source>
</reference>
<evidence type="ECO:0000313" key="9">
    <source>
        <dbReference type="EMBL" id="KAI5071982.1"/>
    </source>
</evidence>
<dbReference type="GO" id="GO:0006006">
    <property type="term" value="P:glucose metabolic process"/>
    <property type="evidence" value="ECO:0007669"/>
    <property type="project" value="UniProtKB-KW"/>
</dbReference>
<dbReference type="Pfam" id="PF00479">
    <property type="entry name" value="G6PD_N"/>
    <property type="match status" value="1"/>
</dbReference>
<feature type="domain" description="Glucose-6-phosphate dehydrogenase C-terminal" evidence="8">
    <location>
        <begin position="293"/>
        <end position="590"/>
    </location>
</feature>
<comment type="similarity">
    <text evidence="1 5">Belongs to the glucose-6-phosphate dehydrogenase family.</text>
</comment>
<dbReference type="SUPFAM" id="SSF55347">
    <property type="entry name" value="Glyceraldehyde-3-phosphate dehydrogenase-like, C-terminal domain"/>
    <property type="match status" value="1"/>
</dbReference>
<protein>
    <recommendedName>
        <fullName evidence="5">Glucose-6-phosphate 1-dehydrogenase</fullName>
        <ecNumber evidence="5">1.1.1.49</ecNumber>
    </recommendedName>
</protein>